<organism evidence="2 3">
    <name type="scientific">Tuber borchii</name>
    <name type="common">White truffle</name>
    <dbReference type="NCBI Taxonomy" id="42251"/>
    <lineage>
        <taxon>Eukaryota</taxon>
        <taxon>Fungi</taxon>
        <taxon>Dikarya</taxon>
        <taxon>Ascomycota</taxon>
        <taxon>Pezizomycotina</taxon>
        <taxon>Pezizomycetes</taxon>
        <taxon>Pezizales</taxon>
        <taxon>Tuberaceae</taxon>
        <taxon>Tuber</taxon>
    </lineage>
</organism>
<protein>
    <submittedName>
        <fullName evidence="2">Uncharacterized protein</fullName>
    </submittedName>
</protein>
<feature type="compositionally biased region" description="Polar residues" evidence="1">
    <location>
        <begin position="241"/>
        <end position="274"/>
    </location>
</feature>
<keyword evidence="3" id="KW-1185">Reference proteome</keyword>
<feature type="region of interest" description="Disordered" evidence="1">
    <location>
        <begin position="59"/>
        <end position="78"/>
    </location>
</feature>
<feature type="region of interest" description="Disordered" evidence="1">
    <location>
        <begin position="533"/>
        <end position="664"/>
    </location>
</feature>
<dbReference type="Proteomes" id="UP000244722">
    <property type="component" value="Unassembled WGS sequence"/>
</dbReference>
<gene>
    <name evidence="2" type="ORF">B9Z19DRAFT_1135954</name>
</gene>
<proteinExistence type="predicted"/>
<dbReference type="AlphaFoldDB" id="A0A2T6ZCB3"/>
<evidence type="ECO:0000313" key="2">
    <source>
        <dbReference type="EMBL" id="PUU73054.1"/>
    </source>
</evidence>
<evidence type="ECO:0000256" key="1">
    <source>
        <dbReference type="SAM" id="MobiDB-lite"/>
    </source>
</evidence>
<dbReference type="EMBL" id="NESQ01000419">
    <property type="protein sequence ID" value="PUU73054.1"/>
    <property type="molecule type" value="Genomic_DNA"/>
</dbReference>
<comment type="caution">
    <text evidence="2">The sequence shown here is derived from an EMBL/GenBank/DDBJ whole genome shotgun (WGS) entry which is preliminary data.</text>
</comment>
<reference evidence="2 3" key="1">
    <citation type="submission" date="2017-04" db="EMBL/GenBank/DDBJ databases">
        <title>Draft genome sequence of Tuber borchii Vittad., a whitish edible truffle.</title>
        <authorList>
            <consortium name="DOE Joint Genome Institute"/>
            <person name="Murat C."/>
            <person name="Kuo A."/>
            <person name="Barry K.W."/>
            <person name="Clum A."/>
            <person name="Dockter R.B."/>
            <person name="Fauchery L."/>
            <person name="Iotti M."/>
            <person name="Kohler A."/>
            <person name="Labutti K."/>
            <person name="Lindquist E.A."/>
            <person name="Lipzen A."/>
            <person name="Ohm R.A."/>
            <person name="Wang M."/>
            <person name="Grigoriev I.V."/>
            <person name="Zambonelli A."/>
            <person name="Martin F.M."/>
        </authorList>
    </citation>
    <scope>NUCLEOTIDE SEQUENCE [LARGE SCALE GENOMIC DNA]</scope>
    <source>
        <strain evidence="2 3">Tbo3840</strain>
    </source>
</reference>
<evidence type="ECO:0000313" key="3">
    <source>
        <dbReference type="Proteomes" id="UP000244722"/>
    </source>
</evidence>
<name>A0A2T6ZCB3_TUBBO</name>
<sequence>MGTDGIEGGFISISAITRPGFSDETLLSHSGTDQMQEWAGSAYRTPELPVSRYTNTRYRSAGEPYLDPPVDPHPRRLSRESTAPLSHHLYPINPLRIGEQLVSNIPPPATINLRATYSSYPLLPLPPREQTYRPWSLDVSEDGAKFISLGDCDLGLRSKGDKAGPGSRAWIGGPGGRLNTVGEPVMRIRGSKSGSDLNLVSNTLRLISFPPAFSFFCLTAVSFQKVTATSPAGVQEGYIESSDSSSQRPVTGEQRTSQQRPQNRHTQVETSTDDASIADGGLFTGGKKEQTMIPTKRDRKTQHSRATVPPRVMKASTTAAEELTLTGKAGVAPTADSTPYKKEGEDKMDDDSFLASQERAVTPAPRRLTPIVEIIVPAVPRTVPKVLTGVEQVGEKRRSHGRPRKIGVSDEAVTSEKNTITDAGLYTDPVVALGWLVPYNRGEPICLPGCQSLPGTIGCLRCFDTIFPGRREREGLNPEMVFRRLRPGTSFAALSPREAQGVQGLHSLLALAKASANKSLPFPALKKEAEVLSSLPDPTRKRKTPTPSLSGLSERSYLSTMPAKNPSPALRERRSTISTSKPQALEKPRLVRPRLGKLRGPPRLGENFQQGIQEGRSKKPPAKKKAVVTLPGFHSKHSPECEDESGSEDQSKPEDSSEAEDGLV</sequence>
<feature type="region of interest" description="Disordered" evidence="1">
    <location>
        <begin position="237"/>
        <end position="310"/>
    </location>
</feature>
<feature type="compositionally biased region" description="Polar residues" evidence="1">
    <location>
        <begin position="548"/>
        <end position="559"/>
    </location>
</feature>
<feature type="region of interest" description="Disordered" evidence="1">
    <location>
        <begin position="330"/>
        <end position="351"/>
    </location>
</feature>
<accession>A0A2T6ZCB3</accession>